<evidence type="ECO:0000313" key="2">
    <source>
        <dbReference type="Proteomes" id="UP000230069"/>
    </source>
</evidence>
<keyword evidence="2" id="KW-1185">Reference proteome</keyword>
<protein>
    <submittedName>
        <fullName evidence="1">Uncharacterized protein</fullName>
    </submittedName>
</protein>
<proteinExistence type="predicted"/>
<dbReference type="InParanoid" id="A0A2G5CU49"/>
<dbReference type="AlphaFoldDB" id="A0A2G5CU49"/>
<sequence length="89" mass="10628">MEVQNVFSKSIDKSMWYWYGNKNFYFRNTLHESNNVWFHGIRHPRKLENGLLLFINSDSAYMILRPTLCLQLHTIVSETCFVTLEHSLC</sequence>
<reference evidence="1 2" key="1">
    <citation type="submission" date="2017-09" db="EMBL/GenBank/DDBJ databases">
        <title>WGS assembly of Aquilegia coerulea Goldsmith.</title>
        <authorList>
            <person name="Hodges S."/>
            <person name="Kramer E."/>
            <person name="Nordborg M."/>
            <person name="Tomkins J."/>
            <person name="Borevitz J."/>
            <person name="Derieg N."/>
            <person name="Yan J."/>
            <person name="Mihaltcheva S."/>
            <person name="Hayes R.D."/>
            <person name="Rokhsar D."/>
        </authorList>
    </citation>
    <scope>NUCLEOTIDE SEQUENCE [LARGE SCALE GENOMIC DNA]</scope>
    <source>
        <strain evidence="2">cv. Goldsmith</strain>
    </source>
</reference>
<organism evidence="1 2">
    <name type="scientific">Aquilegia coerulea</name>
    <name type="common">Rocky mountain columbine</name>
    <dbReference type="NCBI Taxonomy" id="218851"/>
    <lineage>
        <taxon>Eukaryota</taxon>
        <taxon>Viridiplantae</taxon>
        <taxon>Streptophyta</taxon>
        <taxon>Embryophyta</taxon>
        <taxon>Tracheophyta</taxon>
        <taxon>Spermatophyta</taxon>
        <taxon>Magnoliopsida</taxon>
        <taxon>Ranunculales</taxon>
        <taxon>Ranunculaceae</taxon>
        <taxon>Thalictroideae</taxon>
        <taxon>Aquilegia</taxon>
    </lineage>
</organism>
<dbReference type="Proteomes" id="UP000230069">
    <property type="component" value="Unassembled WGS sequence"/>
</dbReference>
<gene>
    <name evidence="1" type="ORF">AQUCO_03700222v1</name>
</gene>
<dbReference type="EMBL" id="KZ305054">
    <property type="protein sequence ID" value="PIA34794.1"/>
    <property type="molecule type" value="Genomic_DNA"/>
</dbReference>
<name>A0A2G5CU49_AQUCA</name>
<accession>A0A2G5CU49</accession>
<evidence type="ECO:0000313" key="1">
    <source>
        <dbReference type="EMBL" id="PIA34794.1"/>
    </source>
</evidence>